<keyword evidence="19" id="KW-0460">Magnesium</keyword>
<keyword evidence="24" id="KW-1185">Reference proteome</keyword>
<feature type="transmembrane region" description="Helical" evidence="21">
    <location>
        <begin position="82"/>
        <end position="101"/>
    </location>
</feature>
<keyword evidence="12" id="KW-0443">Lipid metabolism</keyword>
<keyword evidence="4" id="KW-1003">Cell membrane</keyword>
<keyword evidence="19" id="KW-0648">Protein biosynthesis</keyword>
<dbReference type="PANTHER" id="PTHR42918">
    <property type="entry name" value="LYSYL-TRNA SYNTHETASE"/>
    <property type="match status" value="1"/>
</dbReference>
<evidence type="ECO:0000256" key="13">
    <source>
        <dbReference type="ARBA" id="ARBA00023146"/>
    </source>
</evidence>
<dbReference type="HAMAP" id="MF_00252">
    <property type="entry name" value="Lys_tRNA_synth_class2"/>
    <property type="match status" value="1"/>
</dbReference>
<dbReference type="SUPFAM" id="SSF50249">
    <property type="entry name" value="Nucleic acid-binding proteins"/>
    <property type="match status" value="1"/>
</dbReference>
<dbReference type="NCBIfam" id="NF001756">
    <property type="entry name" value="PRK00484.1"/>
    <property type="match status" value="1"/>
</dbReference>
<evidence type="ECO:0000256" key="18">
    <source>
        <dbReference type="ARBA" id="ARBA00048573"/>
    </source>
</evidence>
<dbReference type="GO" id="GO:0005886">
    <property type="term" value="C:plasma membrane"/>
    <property type="evidence" value="ECO:0007669"/>
    <property type="project" value="UniProtKB-SubCell"/>
</dbReference>
<evidence type="ECO:0000256" key="19">
    <source>
        <dbReference type="HAMAP-Rule" id="MF_00252"/>
    </source>
</evidence>
<comment type="subunit">
    <text evidence="19">Homodimer.</text>
</comment>
<evidence type="ECO:0000256" key="7">
    <source>
        <dbReference type="ARBA" id="ARBA00022692"/>
    </source>
</evidence>
<comment type="similarity">
    <text evidence="2">In the N-terminal section; belongs to the LPG synthetase family.</text>
</comment>
<keyword evidence="19" id="KW-0963">Cytoplasm</keyword>
<evidence type="ECO:0000256" key="15">
    <source>
        <dbReference type="ARBA" id="ARBA00023268"/>
    </source>
</evidence>
<keyword evidence="5 19" id="KW-0436">Ligase</keyword>
<dbReference type="GO" id="GO:0050071">
    <property type="term" value="F:phosphatidylglycerol lysyltransferase activity"/>
    <property type="evidence" value="ECO:0007669"/>
    <property type="project" value="UniProtKB-EC"/>
</dbReference>
<dbReference type="PROSITE" id="PS50862">
    <property type="entry name" value="AA_TRNA_LIGASE_II"/>
    <property type="match status" value="1"/>
</dbReference>
<feature type="binding site" evidence="19">
    <location>
        <position position="1040"/>
    </location>
    <ligand>
        <name>Mg(2+)</name>
        <dbReference type="ChEBI" id="CHEBI:18420"/>
        <label>1</label>
    </ligand>
</feature>
<evidence type="ECO:0000259" key="22">
    <source>
        <dbReference type="PROSITE" id="PS50862"/>
    </source>
</evidence>
<keyword evidence="15" id="KW-0511">Multifunctional enzyme</keyword>
<keyword evidence="14" id="KW-0046">Antibiotic resistance</keyword>
<dbReference type="CDD" id="cd04322">
    <property type="entry name" value="LysRS_N"/>
    <property type="match status" value="1"/>
</dbReference>
<dbReference type="GO" id="GO:0005829">
    <property type="term" value="C:cytosol"/>
    <property type="evidence" value="ECO:0007669"/>
    <property type="project" value="TreeGrafter"/>
</dbReference>
<dbReference type="RefSeq" id="WP_108719584.1">
    <property type="nucleotide sequence ID" value="NZ_VENP01000001.1"/>
</dbReference>
<dbReference type="GO" id="GO:0006629">
    <property type="term" value="P:lipid metabolic process"/>
    <property type="evidence" value="ECO:0007669"/>
    <property type="project" value="UniProtKB-KW"/>
</dbReference>
<dbReference type="Proteomes" id="UP000313849">
    <property type="component" value="Unassembled WGS sequence"/>
</dbReference>
<sequence>MTQTDVGAPHADGAADPHPEPRATKNENRLAAPPSPWAEGVAVWTGRVLVVASLVMLVSFLLRPAAPRLTRAIDMTLGFVSLPHPTLFSVVLTAVIAGAVMRRLRAALWFIVLVWVVPTAVVGAVVAIGLGIGGSVLDDTADTGSTTVAIASAVFATVVAVILISARRAFVARVRPGAWWRAVLVLLAGLAVSVLVSYLLLDVMDDTSDDTADRVNWALSVATGTSPHEPPFATDAHGPHWLVLVASVISTLALIAAIVVFLRGRSRNATEDLEDELHTRRLLLQYPSEDSLAYFATRDDRSEAYSANGEAAVSYRVVGSVALAAGDPIGDPQHWDDAIAHWLDRVRRYGWVPAATALSERGARAYAKLGMSVVVLGDESVIDTRTFSLDAPALAPVRHAIAKPHREGYTVRISRAAEIDPEDLAQLVHEAEEWRHGEERGYSMSLSRFGDPRDPRQLIVSAYDAEGRLRGVLGFVPWGRTGVSLDVMRRSPEAVNGVTELMVSQLATRGRALGVEKISLNFAMLRGVFEQGERVGASFGARLQRRVLLLGSRWWQLDSLYKSNQKYDPQWLTRYLATGTVSQRTAALIAYGRAEGFVPEGPSWTRRRDRAPELNRSMSREVVAAVLEQESRLRMPDPPARRLTDQQRARVDKLETLRAAGMEPYPVGVPRTHQVGEVTEELLGQHVSVAGRVVRLRDLGGVVFAVLRENSRELQVIVTADRAESRPDLFRRTVDLADTISVTGDVTRSRTGELSLHASAWTMASKALTPPPDKFRGLVDADSKARLRHVDLALNAAPTRLLVGRSVAVRAMRDVFAAHDYLEVETPILQTVHGGANARPFLTHINAYDMDLYLRIAPELFLKRLAVGGFQRVFEIGRNFRNEGVDYKHNPEFTSLEAYQAYADYTVMRHLTREVIIAAAVAVHGRPIAIAPDGSEIDLDVEWPVVTCHEAVSRAVGEEVTPDTPIERVRELCELHDIAFGPDETHGLLVAELYDELVEGQTTFPTFYTDFPKETSPLTREHRTDPRLAERWDLVAFGSELGTAYSELVNPVDQRDRLTRQSMLAALGDPEAMEIDEEFLSALEFGLPPTGGLGLGVDRCYMFVVGATIRETLTFPFTKPQSRT</sequence>
<evidence type="ECO:0000256" key="11">
    <source>
        <dbReference type="ARBA" id="ARBA00022989"/>
    </source>
</evidence>
<evidence type="ECO:0000256" key="6">
    <source>
        <dbReference type="ARBA" id="ARBA00022679"/>
    </source>
</evidence>
<dbReference type="Pfam" id="PF09924">
    <property type="entry name" value="LPG_synthase_C"/>
    <property type="match status" value="1"/>
</dbReference>
<feature type="binding site" evidence="19">
    <location>
        <position position="1040"/>
    </location>
    <ligand>
        <name>Mg(2+)</name>
        <dbReference type="ChEBI" id="CHEBI:18420"/>
        <label>2</label>
    </ligand>
</feature>
<dbReference type="EMBL" id="VENP01000001">
    <property type="protein sequence ID" value="TNU77351.1"/>
    <property type="molecule type" value="Genomic_DNA"/>
</dbReference>
<dbReference type="Pfam" id="PF16995">
    <property type="entry name" value="tRNA-synt_2_TM"/>
    <property type="match status" value="1"/>
</dbReference>
<feature type="domain" description="Aminoacyl-transfer RNA synthetases class-II family profile" evidence="22">
    <location>
        <begin position="810"/>
        <end position="1116"/>
    </location>
</feature>
<evidence type="ECO:0000256" key="2">
    <source>
        <dbReference type="ARBA" id="ARBA00005270"/>
    </source>
</evidence>
<comment type="similarity">
    <text evidence="3">In the C-terminal section; belongs to the class-II aminoacyl-tRNA synthetase family.</text>
</comment>
<dbReference type="NCBIfam" id="NF002821">
    <property type="entry name" value="PRK02983.1"/>
    <property type="match status" value="1"/>
</dbReference>
<dbReference type="GO" id="GO:0005524">
    <property type="term" value="F:ATP binding"/>
    <property type="evidence" value="ECO:0007669"/>
    <property type="project" value="UniProtKB-UniRule"/>
</dbReference>
<dbReference type="AlphaFoldDB" id="A0A5C5BI79"/>
<evidence type="ECO:0000256" key="4">
    <source>
        <dbReference type="ARBA" id="ARBA00022475"/>
    </source>
</evidence>
<organism evidence="23 24">
    <name type="scientific">Miniimonas arenae</name>
    <dbReference type="NCBI Taxonomy" id="676201"/>
    <lineage>
        <taxon>Bacteria</taxon>
        <taxon>Bacillati</taxon>
        <taxon>Actinomycetota</taxon>
        <taxon>Actinomycetes</taxon>
        <taxon>Micrococcales</taxon>
        <taxon>Beutenbergiaceae</taxon>
        <taxon>Miniimonas</taxon>
    </lineage>
</organism>
<keyword evidence="8 19" id="KW-0479">Metal-binding</keyword>
<keyword evidence="13 19" id="KW-0030">Aminoacyl-tRNA synthetase</keyword>
<feature type="transmembrane region" description="Helical" evidence="21">
    <location>
        <begin position="178"/>
        <end position="201"/>
    </location>
</feature>
<evidence type="ECO:0000256" key="16">
    <source>
        <dbReference type="ARBA" id="ARBA00024681"/>
    </source>
</evidence>
<feature type="binding site" evidence="19">
    <location>
        <position position="1033"/>
    </location>
    <ligand>
        <name>Mg(2+)</name>
        <dbReference type="ChEBI" id="CHEBI:18420"/>
        <label>1</label>
    </ligand>
</feature>
<reference evidence="23 24" key="1">
    <citation type="submission" date="2019-06" db="EMBL/GenBank/DDBJ databases">
        <title>Draft genome sequence of Miniimonas arenae KCTC 19750T isolated from sea sand.</title>
        <authorList>
            <person name="Park S.-J."/>
        </authorList>
    </citation>
    <scope>NUCLEOTIDE SEQUENCE [LARGE SCALE GENOMIC DNA]</scope>
    <source>
        <strain evidence="23 24">KCTC 19750</strain>
    </source>
</reference>
<dbReference type="InterPro" id="IPR004365">
    <property type="entry name" value="NA-bd_OB_tRNA"/>
</dbReference>
<dbReference type="InterPro" id="IPR044136">
    <property type="entry name" value="Lys-tRNA-ligase_II_N"/>
</dbReference>
<evidence type="ECO:0000256" key="14">
    <source>
        <dbReference type="ARBA" id="ARBA00023251"/>
    </source>
</evidence>
<comment type="similarity">
    <text evidence="19">Belongs to the class-II aminoacyl-tRNA synthetase family.</text>
</comment>
<dbReference type="Pfam" id="PF00152">
    <property type="entry name" value="tRNA-synt_2"/>
    <property type="match status" value="1"/>
</dbReference>
<evidence type="ECO:0000256" key="17">
    <source>
        <dbReference type="ARBA" id="ARBA00047540"/>
    </source>
</evidence>
<dbReference type="OrthoDB" id="9801152at2"/>
<name>A0A5C5BI79_9MICO</name>
<protein>
    <recommendedName>
        <fullName evidence="19">Lysine--tRNA ligase</fullName>
        <ecNumber evidence="19">6.1.1.6</ecNumber>
    </recommendedName>
    <alternativeName>
        <fullName evidence="19">Lysyl-tRNA synthetase</fullName>
        <shortName evidence="19">LysRS</shortName>
    </alternativeName>
</protein>
<evidence type="ECO:0000313" key="23">
    <source>
        <dbReference type="EMBL" id="TNU77351.1"/>
    </source>
</evidence>
<comment type="cofactor">
    <cofactor evidence="19">
        <name>Mg(2+)</name>
        <dbReference type="ChEBI" id="CHEBI:18420"/>
    </cofactor>
    <text evidence="19">Binds 3 Mg(2+) ions per subunit.</text>
</comment>
<dbReference type="PRINTS" id="PR00982">
    <property type="entry name" value="TRNASYNTHLYS"/>
</dbReference>
<feature type="transmembrane region" description="Helical" evidence="21">
    <location>
        <begin position="241"/>
        <end position="262"/>
    </location>
</feature>
<feature type="transmembrane region" description="Helical" evidence="21">
    <location>
        <begin position="144"/>
        <end position="166"/>
    </location>
</feature>
<feature type="transmembrane region" description="Helical" evidence="21">
    <location>
        <begin position="108"/>
        <end position="132"/>
    </location>
</feature>
<keyword evidence="21" id="KW-0472">Membrane</keyword>
<evidence type="ECO:0000256" key="20">
    <source>
        <dbReference type="SAM" id="MobiDB-lite"/>
    </source>
</evidence>
<keyword evidence="23" id="KW-0012">Acyltransferase</keyword>
<evidence type="ECO:0000256" key="21">
    <source>
        <dbReference type="SAM" id="Phobius"/>
    </source>
</evidence>
<accession>A0A5C5BI79</accession>
<proteinExistence type="inferred from homology"/>
<dbReference type="InterPro" id="IPR004364">
    <property type="entry name" value="Aa-tRNA-synt_II"/>
</dbReference>
<comment type="subcellular location">
    <subcellularLocation>
        <location evidence="1">Cell membrane</location>
        <topology evidence="1">Multi-pass membrane protein</topology>
    </subcellularLocation>
    <subcellularLocation>
        <location evidence="19">Cytoplasm</location>
    </subcellularLocation>
</comment>
<evidence type="ECO:0000313" key="24">
    <source>
        <dbReference type="Proteomes" id="UP000313849"/>
    </source>
</evidence>
<comment type="function">
    <text evidence="16">Catalyzes the production of L-lysyl-tRNA(Lys)transfer and the transfer of a lysyl group from L-lysyl-tRNA(Lys) to membrane-bound phosphatidylglycerol (PG), which produces lysylphosphatidylglycerol (LPG), one of the components of the bacterial membrane with a positive net charge. LPG synthesis contributes to the resistance to cationic antimicrobial peptides (CAMPs) and likely protects M.tuberculosis against the CAMPs produced by competiting microorganisms (bacteriocins). In fact, the modification of anionic phosphatidylglycerol with positively charged L-lysine results in repulsion of the peptides.</text>
</comment>
<dbReference type="SUPFAM" id="SSF55681">
    <property type="entry name" value="Class II aaRS and biotin synthetases"/>
    <property type="match status" value="1"/>
</dbReference>
<feature type="transmembrane region" description="Helical" evidence="21">
    <location>
        <begin position="41"/>
        <end position="62"/>
    </location>
</feature>
<gene>
    <name evidence="23" type="primary">lysX</name>
    <name evidence="19" type="synonym">lysS</name>
    <name evidence="23" type="ORF">FH969_00890</name>
</gene>
<evidence type="ECO:0000256" key="5">
    <source>
        <dbReference type="ARBA" id="ARBA00022598"/>
    </source>
</evidence>
<keyword evidence="7 21" id="KW-0812">Transmembrane</keyword>
<dbReference type="InterPro" id="IPR031553">
    <property type="entry name" value="tRNA-synt_2_TM"/>
</dbReference>
<dbReference type="InterPro" id="IPR045864">
    <property type="entry name" value="aa-tRNA-synth_II/BPL/LPL"/>
</dbReference>
<dbReference type="GO" id="GO:0004824">
    <property type="term" value="F:lysine-tRNA ligase activity"/>
    <property type="evidence" value="ECO:0007669"/>
    <property type="project" value="UniProtKB-UniRule"/>
</dbReference>
<evidence type="ECO:0000256" key="3">
    <source>
        <dbReference type="ARBA" id="ARBA00009968"/>
    </source>
</evidence>
<feature type="region of interest" description="Disordered" evidence="20">
    <location>
        <begin position="1"/>
        <end position="34"/>
    </location>
</feature>
<dbReference type="InterPro" id="IPR002313">
    <property type="entry name" value="Lys-tRNA-ligase_II"/>
</dbReference>
<keyword evidence="9 19" id="KW-0547">Nucleotide-binding</keyword>
<dbReference type="InterPro" id="IPR024320">
    <property type="entry name" value="LPG_synthase_C"/>
</dbReference>
<dbReference type="Pfam" id="PF01336">
    <property type="entry name" value="tRNA_anti-codon"/>
    <property type="match status" value="1"/>
</dbReference>
<evidence type="ECO:0000256" key="10">
    <source>
        <dbReference type="ARBA" id="ARBA00022840"/>
    </source>
</evidence>
<dbReference type="Gene3D" id="2.40.50.140">
    <property type="entry name" value="Nucleic acid-binding proteins"/>
    <property type="match status" value="1"/>
</dbReference>
<dbReference type="EC" id="6.1.1.6" evidence="19"/>
<comment type="catalytic activity">
    <reaction evidence="18 19">
        <text>tRNA(Lys) + L-lysine + ATP = L-lysyl-tRNA(Lys) + AMP + diphosphate</text>
        <dbReference type="Rhea" id="RHEA:20792"/>
        <dbReference type="Rhea" id="RHEA-COMP:9696"/>
        <dbReference type="Rhea" id="RHEA-COMP:9697"/>
        <dbReference type="ChEBI" id="CHEBI:30616"/>
        <dbReference type="ChEBI" id="CHEBI:32551"/>
        <dbReference type="ChEBI" id="CHEBI:33019"/>
        <dbReference type="ChEBI" id="CHEBI:78442"/>
        <dbReference type="ChEBI" id="CHEBI:78529"/>
        <dbReference type="ChEBI" id="CHEBI:456215"/>
        <dbReference type="EC" id="6.1.1.6"/>
    </reaction>
</comment>
<dbReference type="PANTHER" id="PTHR42918:SF15">
    <property type="entry name" value="LYSINE--TRNA LIGASE, CHLOROPLASTIC_MITOCHONDRIAL"/>
    <property type="match status" value="1"/>
</dbReference>
<dbReference type="InterPro" id="IPR006195">
    <property type="entry name" value="aa-tRNA-synth_II"/>
</dbReference>
<dbReference type="GO" id="GO:0000287">
    <property type="term" value="F:magnesium ion binding"/>
    <property type="evidence" value="ECO:0007669"/>
    <property type="project" value="UniProtKB-UniRule"/>
</dbReference>
<evidence type="ECO:0000256" key="1">
    <source>
        <dbReference type="ARBA" id="ARBA00004651"/>
    </source>
</evidence>
<keyword evidence="10 19" id="KW-0067">ATP-binding</keyword>
<evidence type="ECO:0000256" key="9">
    <source>
        <dbReference type="ARBA" id="ARBA00022741"/>
    </source>
</evidence>
<dbReference type="InterPro" id="IPR018149">
    <property type="entry name" value="Lys-tRNA-synth_II_C"/>
</dbReference>
<dbReference type="InterPro" id="IPR012340">
    <property type="entry name" value="NA-bd_OB-fold"/>
</dbReference>
<dbReference type="GO" id="GO:0000049">
    <property type="term" value="F:tRNA binding"/>
    <property type="evidence" value="ECO:0007669"/>
    <property type="project" value="TreeGrafter"/>
</dbReference>
<dbReference type="Gene3D" id="3.30.930.10">
    <property type="entry name" value="Bira Bifunctional Protein, Domain 2"/>
    <property type="match status" value="1"/>
</dbReference>
<evidence type="ECO:0000256" key="8">
    <source>
        <dbReference type="ARBA" id="ARBA00022723"/>
    </source>
</evidence>
<dbReference type="NCBIfam" id="TIGR00499">
    <property type="entry name" value="lysS_bact"/>
    <property type="match status" value="1"/>
</dbReference>
<keyword evidence="11 21" id="KW-1133">Transmembrane helix</keyword>
<comment type="caution">
    <text evidence="23">The sequence shown here is derived from an EMBL/GenBank/DDBJ whole genome shotgun (WGS) entry which is preliminary data.</text>
</comment>
<keyword evidence="6 23" id="KW-0808">Transferase</keyword>
<comment type="catalytic activity">
    <reaction evidence="17">
        <text>L-lysyl-tRNA(Lys) + a 1,2-diacyl-sn-glycero-3-phospho-(1'-sn-glycerol) = a 1,2-diacyl-sn-glycero-3-phospho-1'-(3'-O-L-lysyl)-sn-glycerol + tRNA(Lys)</text>
        <dbReference type="Rhea" id="RHEA:10668"/>
        <dbReference type="Rhea" id="RHEA-COMP:9696"/>
        <dbReference type="Rhea" id="RHEA-COMP:9697"/>
        <dbReference type="ChEBI" id="CHEBI:64716"/>
        <dbReference type="ChEBI" id="CHEBI:75792"/>
        <dbReference type="ChEBI" id="CHEBI:78442"/>
        <dbReference type="ChEBI" id="CHEBI:78529"/>
        <dbReference type="EC" id="2.3.2.3"/>
    </reaction>
</comment>
<dbReference type="GO" id="GO:0006430">
    <property type="term" value="P:lysyl-tRNA aminoacylation"/>
    <property type="evidence" value="ECO:0007669"/>
    <property type="project" value="UniProtKB-UniRule"/>
</dbReference>
<evidence type="ECO:0000256" key="12">
    <source>
        <dbReference type="ARBA" id="ARBA00023098"/>
    </source>
</evidence>
<dbReference type="GO" id="GO:0046677">
    <property type="term" value="P:response to antibiotic"/>
    <property type="evidence" value="ECO:0007669"/>
    <property type="project" value="UniProtKB-KW"/>
</dbReference>
<feature type="compositionally biased region" description="Basic and acidic residues" evidence="20">
    <location>
        <begin position="13"/>
        <end position="28"/>
    </location>
</feature>